<feature type="transmembrane region" description="Helical" evidence="7">
    <location>
        <begin position="810"/>
        <end position="832"/>
    </location>
</feature>
<keyword evidence="12" id="KW-1185">Reference proteome</keyword>
<dbReference type="InterPro" id="IPR017981">
    <property type="entry name" value="GPCR_2-like_7TM"/>
</dbReference>
<dbReference type="Pfam" id="PF00002">
    <property type="entry name" value="7tm_2"/>
    <property type="match status" value="1"/>
</dbReference>
<evidence type="ECO:0000256" key="8">
    <source>
        <dbReference type="SAM" id="SignalP"/>
    </source>
</evidence>
<evidence type="ECO:0000259" key="9">
    <source>
        <dbReference type="PROSITE" id="PS50261"/>
    </source>
</evidence>
<organism evidence="11 12">
    <name type="scientific">Lottia gigantea</name>
    <name type="common">Giant owl limpet</name>
    <dbReference type="NCBI Taxonomy" id="225164"/>
    <lineage>
        <taxon>Eukaryota</taxon>
        <taxon>Metazoa</taxon>
        <taxon>Spiralia</taxon>
        <taxon>Lophotrochozoa</taxon>
        <taxon>Mollusca</taxon>
        <taxon>Gastropoda</taxon>
        <taxon>Patellogastropoda</taxon>
        <taxon>Lottioidea</taxon>
        <taxon>Lottiidae</taxon>
        <taxon>Lottia</taxon>
    </lineage>
</organism>
<evidence type="ECO:0000256" key="2">
    <source>
        <dbReference type="ARBA" id="ARBA00022692"/>
    </source>
</evidence>
<dbReference type="Proteomes" id="UP000030746">
    <property type="component" value="Unassembled WGS sequence"/>
</dbReference>
<evidence type="ECO:0008006" key="13">
    <source>
        <dbReference type="Google" id="ProtNLM"/>
    </source>
</evidence>
<dbReference type="CTD" id="20237870"/>
<keyword evidence="3 7" id="KW-1133">Transmembrane helix</keyword>
<dbReference type="OMA" id="QATCARH"/>
<evidence type="ECO:0000313" key="12">
    <source>
        <dbReference type="Proteomes" id="UP000030746"/>
    </source>
</evidence>
<dbReference type="KEGG" id="lgi:LOTGIDRAFT_158775"/>
<dbReference type="InterPro" id="IPR001212">
    <property type="entry name" value="Somatomedin_B_dom"/>
</dbReference>
<evidence type="ECO:0000259" key="10">
    <source>
        <dbReference type="PROSITE" id="PS50958"/>
    </source>
</evidence>
<dbReference type="PANTHER" id="PTHR45902:SF1">
    <property type="entry name" value="LATROPHILIN RECEPTOR-LIKE PROTEIN A"/>
    <property type="match status" value="1"/>
</dbReference>
<gene>
    <name evidence="11" type="ORF">LOTGIDRAFT_158775</name>
</gene>
<dbReference type="PROSITE" id="PS50958">
    <property type="entry name" value="SMB_2"/>
    <property type="match status" value="1"/>
</dbReference>
<dbReference type="OrthoDB" id="10051649at2759"/>
<dbReference type="InterPro" id="IPR053231">
    <property type="entry name" value="GPCR_LN-TM7"/>
</dbReference>
<feature type="compositionally biased region" description="Basic and acidic residues" evidence="6">
    <location>
        <begin position="855"/>
        <end position="866"/>
    </location>
</feature>
<dbReference type="GO" id="GO:0007166">
    <property type="term" value="P:cell surface receptor signaling pathway"/>
    <property type="evidence" value="ECO:0007669"/>
    <property type="project" value="InterPro"/>
</dbReference>
<dbReference type="InterPro" id="IPR000832">
    <property type="entry name" value="GPCR_2_secretin-like"/>
</dbReference>
<evidence type="ECO:0000256" key="6">
    <source>
        <dbReference type="SAM" id="MobiDB-lite"/>
    </source>
</evidence>
<proteinExistence type="predicted"/>
<keyword evidence="2 7" id="KW-0812">Transmembrane</keyword>
<evidence type="ECO:0000256" key="1">
    <source>
        <dbReference type="ARBA" id="ARBA00004141"/>
    </source>
</evidence>
<feature type="domain" description="SMB" evidence="10">
    <location>
        <begin position="56"/>
        <end position="104"/>
    </location>
</feature>
<feature type="domain" description="G-protein coupled receptors family 2 profile 2" evidence="9">
    <location>
        <begin position="591"/>
        <end position="835"/>
    </location>
</feature>
<dbReference type="PROSITE" id="PS50261">
    <property type="entry name" value="G_PROTEIN_RECEP_F2_4"/>
    <property type="match status" value="1"/>
</dbReference>
<feature type="transmembrane region" description="Helical" evidence="7">
    <location>
        <begin position="782"/>
        <end position="804"/>
    </location>
</feature>
<feature type="region of interest" description="Disordered" evidence="6">
    <location>
        <begin position="855"/>
        <end position="889"/>
    </location>
</feature>
<feature type="transmembrane region" description="Helical" evidence="7">
    <location>
        <begin position="743"/>
        <end position="761"/>
    </location>
</feature>
<dbReference type="GeneID" id="20237870"/>
<feature type="signal peptide" evidence="8">
    <location>
        <begin position="1"/>
        <end position="18"/>
    </location>
</feature>
<feature type="transmembrane region" description="Helical" evidence="7">
    <location>
        <begin position="703"/>
        <end position="723"/>
    </location>
</feature>
<dbReference type="HOGENOM" id="CLU_323739_0_0_1"/>
<dbReference type="GO" id="GO:0016020">
    <property type="term" value="C:membrane"/>
    <property type="evidence" value="ECO:0007669"/>
    <property type="project" value="UniProtKB-SubCell"/>
</dbReference>
<evidence type="ECO:0000256" key="7">
    <source>
        <dbReference type="SAM" id="Phobius"/>
    </source>
</evidence>
<evidence type="ECO:0000256" key="4">
    <source>
        <dbReference type="ARBA" id="ARBA00023136"/>
    </source>
</evidence>
<accession>V4AV55</accession>
<comment type="subcellular location">
    <subcellularLocation>
        <location evidence="1">Membrane</location>
        <topology evidence="1">Multi-pass membrane protein</topology>
    </subcellularLocation>
</comment>
<dbReference type="SUPFAM" id="SSF81321">
    <property type="entry name" value="Family A G protein-coupled receptor-like"/>
    <property type="match status" value="1"/>
</dbReference>
<reference evidence="11 12" key="1">
    <citation type="journal article" date="2013" name="Nature">
        <title>Insights into bilaterian evolution from three spiralian genomes.</title>
        <authorList>
            <person name="Simakov O."/>
            <person name="Marletaz F."/>
            <person name="Cho S.J."/>
            <person name="Edsinger-Gonzales E."/>
            <person name="Havlak P."/>
            <person name="Hellsten U."/>
            <person name="Kuo D.H."/>
            <person name="Larsson T."/>
            <person name="Lv J."/>
            <person name="Arendt D."/>
            <person name="Savage R."/>
            <person name="Osoegawa K."/>
            <person name="de Jong P."/>
            <person name="Grimwood J."/>
            <person name="Chapman J.A."/>
            <person name="Shapiro H."/>
            <person name="Aerts A."/>
            <person name="Otillar R.P."/>
            <person name="Terry A.Y."/>
            <person name="Boore J.L."/>
            <person name="Grigoriev I.V."/>
            <person name="Lindberg D.R."/>
            <person name="Seaver E.C."/>
            <person name="Weisblat D.A."/>
            <person name="Putnam N.H."/>
            <person name="Rokhsar D.S."/>
        </authorList>
    </citation>
    <scope>NUCLEOTIDE SEQUENCE [LARGE SCALE GENOMIC DNA]</scope>
</reference>
<keyword evidence="4 7" id="KW-0472">Membrane</keyword>
<sequence>MMVVSLVIMIWFIATRQATTDAFYRGNVSDSIEYSLPFEEAAIFHDDFLSQANYIYKLYCQQSCQQVDITMNNKYCKYCFCDSTCSYYGDCCPDYPYINQSKLMPHSCLPTQFPFRGKYFKIVGFCPENHEDNRMVERCKKTFVYNWKSIQPVSDQDTGLTYKNRYCASCNGVRGSRVVPWEIGAKCDGVTPELDVLDSKQQVYISILTTEDCNVVFVKPDNISYRPCSTNDYILPRQCNSTGMSSIEDPLVEKGCLTFQENIVRFYPNVFCYICNSFLTWEEIKDNIVGHDSNVFRLALSALLDLDGSDDYEDDKVNSMKSCPFTDPYTCQCRNISCVEGKKFEDGQCVSVFKLTNTYRYNVCFHVQLNFNSSVNSPNDTFLEKFVQNMASLDATFDCNLYTDYLSECGPNITLKFLMKCTLYFRNPINIDVFEKAILLMTENKLNLTVDYPGIEIYLTDKCKRVSGALYINNDLTVPCSKYLTANILITQYNFTFDRNMKSQTTSLILTKTFLCPKIILNEDEVVVSPTNDSLLILATNETIEAFQDVSDDEESGYLVCVDDYLHSQLDMLNCDTEPPTVSITPRYSTLGIVSGVCTCISVIFLVITLVIFRCVKSLRTTIGIGIIALSVSLVIAQLLFEFGAEQTETSWVCQTLGILTHFFWLASTFWMNVCTLILFYKLNFPVESRNLSTRLLLIASNLYCWGSSGLIVTILVMSSYYTDNSYGYGGTSCYITSINGRRYGFALPVGLLVLINILLFSSTFIKLKMNEKLQSNQESQISMLGCLKLSVITGLTWIFAFAFEATGNVSFAYLFTIFVGSQGVVIFLTFVGNKRVFRMLKASFKSSSEHYIQSRRESSNVENRNKSVNLKSNPETEEFDEKKKLGQK</sequence>
<dbReference type="GO" id="GO:0004930">
    <property type="term" value="F:G protein-coupled receptor activity"/>
    <property type="evidence" value="ECO:0007669"/>
    <property type="project" value="InterPro"/>
</dbReference>
<feature type="transmembrane region" description="Helical" evidence="7">
    <location>
        <begin position="591"/>
        <end position="613"/>
    </location>
</feature>
<dbReference type="AlphaFoldDB" id="V4AV55"/>
<feature type="transmembrane region" description="Helical" evidence="7">
    <location>
        <begin position="625"/>
        <end position="643"/>
    </location>
</feature>
<dbReference type="RefSeq" id="XP_009050458.1">
    <property type="nucleotide sequence ID" value="XM_009052210.1"/>
</dbReference>
<dbReference type="Gene3D" id="1.20.1070.10">
    <property type="entry name" value="Rhodopsin 7-helix transmembrane proteins"/>
    <property type="match status" value="1"/>
</dbReference>
<dbReference type="CDD" id="cd15039">
    <property type="entry name" value="7tmB3_Methuselah-like"/>
    <property type="match status" value="1"/>
</dbReference>
<feature type="transmembrane region" description="Helical" evidence="7">
    <location>
        <begin position="663"/>
        <end position="683"/>
    </location>
</feature>
<dbReference type="EMBL" id="KB201205">
    <property type="protein sequence ID" value="ESO98825.1"/>
    <property type="molecule type" value="Genomic_DNA"/>
</dbReference>
<protein>
    <recommendedName>
        <fullName evidence="13">G-protein coupled receptors family 2 profile 2 domain-containing protein</fullName>
    </recommendedName>
</protein>
<evidence type="ECO:0000256" key="5">
    <source>
        <dbReference type="ARBA" id="ARBA00023157"/>
    </source>
</evidence>
<keyword evidence="8" id="KW-0732">Signal</keyword>
<feature type="chain" id="PRO_5004717527" description="G-protein coupled receptors family 2 profile 2 domain-containing protein" evidence="8">
    <location>
        <begin position="19"/>
        <end position="889"/>
    </location>
</feature>
<dbReference type="PANTHER" id="PTHR45902">
    <property type="entry name" value="LATROPHILIN RECEPTOR-LIKE PROTEIN A"/>
    <property type="match status" value="1"/>
</dbReference>
<evidence type="ECO:0000256" key="3">
    <source>
        <dbReference type="ARBA" id="ARBA00022989"/>
    </source>
</evidence>
<keyword evidence="5" id="KW-1015">Disulfide bond</keyword>
<name>V4AV55_LOTGI</name>
<evidence type="ECO:0000313" key="11">
    <source>
        <dbReference type="EMBL" id="ESO98825.1"/>
    </source>
</evidence>